<dbReference type="InterPro" id="IPR010998">
    <property type="entry name" value="Integrase_recombinase_N"/>
</dbReference>
<evidence type="ECO:0000313" key="6">
    <source>
        <dbReference type="EMBL" id="MEO5285404.1"/>
    </source>
</evidence>
<dbReference type="PROSITE" id="PS51898">
    <property type="entry name" value="TYR_RECOMBINASE"/>
    <property type="match status" value="1"/>
</dbReference>
<gene>
    <name evidence="6" type="ORF">AAVZ08_01970</name>
</gene>
<sequence length="371" mass="42607">MQPKKYLTSNGIRYKVQFYNAEGKRSTKRGFKTKTEARTWYRHYQNELEYHGFAAKDKMQCQEIIDRWLNIKRQTTKGSTYRQYFNNCKNHISPYFGQIKLAEVTIDDCQQFVDLVAGKLQRFDKIVGSAKAIFKLAVKLKLRHDNPFEYVDKPRVKHTGAPKSFTTDQFQQFKTALADLQANDYKAFAMLALLAMTGARKGEAMALTWTNVDFSNGTIDIEHGVTRDYDNHLTIGTPKNDYSIRTVPIGPAMIVVLKKWRSIQRHQFKINNVQFGEYGELVFANDKGGLLGPNQANKWLRKLENKYGLPTYVTPHGLRHTFTTLILANDVVSPNEAAKLLGHRDATITMSVYNDLHEVTDHHAANFLENM</sequence>
<dbReference type="CDD" id="cd01189">
    <property type="entry name" value="INT_ICEBs1_C_like"/>
    <property type="match status" value="1"/>
</dbReference>
<dbReference type="InterPro" id="IPR011010">
    <property type="entry name" value="DNA_brk_join_enz"/>
</dbReference>
<dbReference type="InterPro" id="IPR028259">
    <property type="entry name" value="AP2-like_int_N"/>
</dbReference>
<dbReference type="InterPro" id="IPR004107">
    <property type="entry name" value="Integrase_SAM-like_N"/>
</dbReference>
<dbReference type="PANTHER" id="PTHR30629:SF2">
    <property type="entry name" value="PROPHAGE INTEGRASE INTS-RELATED"/>
    <property type="match status" value="1"/>
</dbReference>
<dbReference type="Gene3D" id="1.10.150.130">
    <property type="match status" value="1"/>
</dbReference>
<proteinExistence type="inferred from homology"/>
<dbReference type="Proteomes" id="UP001456307">
    <property type="component" value="Unassembled WGS sequence"/>
</dbReference>
<keyword evidence="3" id="KW-0238">DNA-binding</keyword>
<feature type="domain" description="Tyr recombinase" evidence="5">
    <location>
        <begin position="160"/>
        <end position="368"/>
    </location>
</feature>
<keyword evidence="4" id="KW-0233">DNA recombination</keyword>
<organism evidence="6 7">
    <name type="scientific">Limosilactobacillus allomucosae</name>
    <dbReference type="NCBI Taxonomy" id="3142938"/>
    <lineage>
        <taxon>Bacteria</taxon>
        <taxon>Bacillati</taxon>
        <taxon>Bacillota</taxon>
        <taxon>Bacilli</taxon>
        <taxon>Lactobacillales</taxon>
        <taxon>Lactobacillaceae</taxon>
        <taxon>Limosilactobacillus</taxon>
    </lineage>
</organism>
<dbReference type="Pfam" id="PF14659">
    <property type="entry name" value="Phage_int_SAM_3"/>
    <property type="match status" value="1"/>
</dbReference>
<comment type="caution">
    <text evidence="6">The sequence shown here is derived from an EMBL/GenBank/DDBJ whole genome shotgun (WGS) entry which is preliminary data.</text>
</comment>
<dbReference type="Pfam" id="PF00589">
    <property type="entry name" value="Phage_integrase"/>
    <property type="match status" value="1"/>
</dbReference>
<accession>A0ABV0I2L5</accession>
<protein>
    <submittedName>
        <fullName evidence="6">Tyrosine-type recombinase/integrase</fullName>
    </submittedName>
</protein>
<dbReference type="PANTHER" id="PTHR30629">
    <property type="entry name" value="PROPHAGE INTEGRASE"/>
    <property type="match status" value="1"/>
</dbReference>
<name>A0ABV0I2L5_9LACO</name>
<dbReference type="InterPro" id="IPR050808">
    <property type="entry name" value="Phage_Integrase"/>
</dbReference>
<comment type="similarity">
    <text evidence="1">Belongs to the 'phage' integrase family.</text>
</comment>
<evidence type="ECO:0000259" key="5">
    <source>
        <dbReference type="PROSITE" id="PS51898"/>
    </source>
</evidence>
<dbReference type="Pfam" id="PF14657">
    <property type="entry name" value="Arm-DNA-bind_4"/>
    <property type="match status" value="1"/>
</dbReference>
<keyword evidence="7" id="KW-1185">Reference proteome</keyword>
<dbReference type="InterPro" id="IPR013762">
    <property type="entry name" value="Integrase-like_cat_sf"/>
</dbReference>
<evidence type="ECO:0000256" key="4">
    <source>
        <dbReference type="ARBA" id="ARBA00023172"/>
    </source>
</evidence>
<dbReference type="SUPFAM" id="SSF56349">
    <property type="entry name" value="DNA breaking-rejoining enzymes"/>
    <property type="match status" value="1"/>
</dbReference>
<evidence type="ECO:0000313" key="7">
    <source>
        <dbReference type="Proteomes" id="UP001456307"/>
    </source>
</evidence>
<dbReference type="Gene3D" id="1.10.443.10">
    <property type="entry name" value="Intergrase catalytic core"/>
    <property type="match status" value="1"/>
</dbReference>
<dbReference type="EMBL" id="JBCNVT010000001">
    <property type="protein sequence ID" value="MEO5285404.1"/>
    <property type="molecule type" value="Genomic_DNA"/>
</dbReference>
<dbReference type="RefSeq" id="WP_347985254.1">
    <property type="nucleotide sequence ID" value="NZ_JBCNVT010000001.1"/>
</dbReference>
<reference evidence="6 7" key="1">
    <citation type="submission" date="2024-04" db="EMBL/GenBank/DDBJ databases">
        <title>Limosilactobacillus allomucosae sp. nov., a novel species isolated from wild boar faecal samples as potential probiotics for domestic pigs.</title>
        <authorList>
            <person name="Chen B."/>
        </authorList>
    </citation>
    <scope>NUCLEOTIDE SEQUENCE [LARGE SCALE GENOMIC DNA]</scope>
    <source>
        <strain evidence="6 7">WILCCON 0055</strain>
    </source>
</reference>
<evidence type="ECO:0000256" key="1">
    <source>
        <dbReference type="ARBA" id="ARBA00008857"/>
    </source>
</evidence>
<keyword evidence="2" id="KW-0229">DNA integration</keyword>
<evidence type="ECO:0000256" key="3">
    <source>
        <dbReference type="ARBA" id="ARBA00023125"/>
    </source>
</evidence>
<evidence type="ECO:0000256" key="2">
    <source>
        <dbReference type="ARBA" id="ARBA00022908"/>
    </source>
</evidence>
<dbReference type="InterPro" id="IPR002104">
    <property type="entry name" value="Integrase_catalytic"/>
</dbReference>